<dbReference type="PANTHER" id="PTHR13887:SF54">
    <property type="entry name" value="DSBA FAMILY PROTEIN"/>
    <property type="match status" value="1"/>
</dbReference>
<accession>A0A3T1DAQ2</accession>
<sequence length="312" mass="34720">MNEEIRMSNNPMACDITTGVCGDAGDDVLEIIDLNPPQKTVKLYYVTDPICSHCWALEPVMRRFEAEYGQYFKFQTVVGGLLKGWDGFADVKNGIGKPADVAGHWREVGEHSRMPIDGSLWLDNYIQSSYPPSRVFKIIQQKDAQLGHVFLRRAREAVFVFNRNIGDESEMIDIVNHMGLNGEAIVSEAGTDTGLELMEQDFALAASLGVRGFPTIVMVNEDNKGVKIVGPRSIDTYIQALEQALGAQGLQAKPVPSLTQLLDKEVLLFSKEIEVMYDLEPSDVNAFLQQELSADAFSLKEILGEKYIELVR</sequence>
<dbReference type="Pfam" id="PF13743">
    <property type="entry name" value="Thioredoxin_5"/>
    <property type="match status" value="1"/>
</dbReference>
<dbReference type="CDD" id="cd03025">
    <property type="entry name" value="DsbA_FrnE_like"/>
    <property type="match status" value="1"/>
</dbReference>
<dbReference type="KEGG" id="cohn:KCTCHS21_45520"/>
<dbReference type="InterPro" id="IPR036249">
    <property type="entry name" value="Thioredoxin-like_sf"/>
</dbReference>
<dbReference type="AlphaFoldDB" id="A0A3T1DAQ2"/>
<protein>
    <submittedName>
        <fullName evidence="1">UPF0413 protein YjbH</fullName>
    </submittedName>
</protein>
<evidence type="ECO:0000313" key="2">
    <source>
        <dbReference type="Proteomes" id="UP000289856"/>
    </source>
</evidence>
<reference evidence="1 2" key="1">
    <citation type="submission" date="2019-01" db="EMBL/GenBank/DDBJ databases">
        <title>Complete genome sequence of Cohnella hallensis HS21 isolated from Korean fir (Abies koreana) rhizospheric soil.</title>
        <authorList>
            <person name="Jiang L."/>
            <person name="Kang S.W."/>
            <person name="Kim S."/>
            <person name="Jung J."/>
            <person name="Kim C.Y."/>
            <person name="Kim D.H."/>
            <person name="Kim S.W."/>
            <person name="Lee J."/>
        </authorList>
    </citation>
    <scope>NUCLEOTIDE SEQUENCE [LARGE SCALE GENOMIC DNA]</scope>
    <source>
        <strain evidence="1 2">HS21</strain>
    </source>
</reference>
<name>A0A3T1DAQ2_9BACL</name>
<dbReference type="Gene3D" id="1.10.472.60">
    <property type="entry name" value="putative protein disulfide isomerase domain"/>
    <property type="match status" value="1"/>
</dbReference>
<evidence type="ECO:0000313" key="1">
    <source>
        <dbReference type="EMBL" id="BBI35153.1"/>
    </source>
</evidence>
<dbReference type="PANTHER" id="PTHR13887">
    <property type="entry name" value="GLUTATHIONE S-TRANSFERASE KAPPA"/>
    <property type="match status" value="1"/>
</dbReference>
<dbReference type="EMBL" id="AP019400">
    <property type="protein sequence ID" value="BBI35153.1"/>
    <property type="molecule type" value="Genomic_DNA"/>
</dbReference>
<organism evidence="1 2">
    <name type="scientific">Cohnella abietis</name>
    <dbReference type="NCBI Taxonomy" id="2507935"/>
    <lineage>
        <taxon>Bacteria</taxon>
        <taxon>Bacillati</taxon>
        <taxon>Bacillota</taxon>
        <taxon>Bacilli</taxon>
        <taxon>Bacillales</taxon>
        <taxon>Paenibacillaceae</taxon>
        <taxon>Cohnella</taxon>
    </lineage>
</organism>
<dbReference type="SUPFAM" id="SSF52833">
    <property type="entry name" value="Thioredoxin-like"/>
    <property type="match status" value="1"/>
</dbReference>
<keyword evidence="2" id="KW-1185">Reference proteome</keyword>
<dbReference type="Proteomes" id="UP000289856">
    <property type="component" value="Chromosome"/>
</dbReference>
<gene>
    <name evidence="1" type="primary">yjbH</name>
    <name evidence="1" type="ORF">KCTCHS21_45520</name>
</gene>
<dbReference type="Gene3D" id="3.40.30.10">
    <property type="entry name" value="Glutaredoxin"/>
    <property type="match status" value="1"/>
</dbReference>
<proteinExistence type="predicted"/>